<gene>
    <name evidence="2" type="ORF">CDAR_474701</name>
</gene>
<dbReference type="Proteomes" id="UP001054837">
    <property type="component" value="Unassembled WGS sequence"/>
</dbReference>
<organism evidence="2 3">
    <name type="scientific">Caerostris darwini</name>
    <dbReference type="NCBI Taxonomy" id="1538125"/>
    <lineage>
        <taxon>Eukaryota</taxon>
        <taxon>Metazoa</taxon>
        <taxon>Ecdysozoa</taxon>
        <taxon>Arthropoda</taxon>
        <taxon>Chelicerata</taxon>
        <taxon>Arachnida</taxon>
        <taxon>Araneae</taxon>
        <taxon>Araneomorphae</taxon>
        <taxon>Entelegynae</taxon>
        <taxon>Araneoidea</taxon>
        <taxon>Araneidae</taxon>
        <taxon>Caerostris</taxon>
    </lineage>
</organism>
<comment type="caution">
    <text evidence="2">The sequence shown here is derived from an EMBL/GenBank/DDBJ whole genome shotgun (WGS) entry which is preliminary data.</text>
</comment>
<evidence type="ECO:0000313" key="3">
    <source>
        <dbReference type="Proteomes" id="UP001054837"/>
    </source>
</evidence>
<evidence type="ECO:0000256" key="1">
    <source>
        <dbReference type="SAM" id="MobiDB-lite"/>
    </source>
</evidence>
<protein>
    <submittedName>
        <fullName evidence="2">Uncharacterized protein</fullName>
    </submittedName>
</protein>
<feature type="region of interest" description="Disordered" evidence="1">
    <location>
        <begin position="80"/>
        <end position="102"/>
    </location>
</feature>
<proteinExistence type="predicted"/>
<keyword evidence="3" id="KW-1185">Reference proteome</keyword>
<name>A0AAV4UY19_9ARAC</name>
<reference evidence="2 3" key="1">
    <citation type="submission" date="2021-06" db="EMBL/GenBank/DDBJ databases">
        <title>Caerostris darwini draft genome.</title>
        <authorList>
            <person name="Kono N."/>
            <person name="Arakawa K."/>
        </authorList>
    </citation>
    <scope>NUCLEOTIDE SEQUENCE [LARGE SCALE GENOMIC DNA]</scope>
</reference>
<accession>A0AAV4UY19</accession>
<sequence length="102" mass="11196">MRSRGNMAIILSNIERSIRFVVQSHGVSKGDEWKKRGPVQQLRILCRQIAEGISELIGSAWKPGSADSKTLKGWQKWGGECGEGDLNNGAENNVDTSPEEIS</sequence>
<dbReference type="EMBL" id="BPLQ01012134">
    <property type="protein sequence ID" value="GIY62826.1"/>
    <property type="molecule type" value="Genomic_DNA"/>
</dbReference>
<evidence type="ECO:0000313" key="2">
    <source>
        <dbReference type="EMBL" id="GIY62826.1"/>
    </source>
</evidence>
<dbReference type="AlphaFoldDB" id="A0AAV4UY19"/>